<keyword evidence="2" id="KW-1185">Reference proteome</keyword>
<dbReference type="EMBL" id="JAJADR010000013">
    <property type="protein sequence ID" value="MCB2410996.1"/>
    <property type="molecule type" value="Genomic_DNA"/>
</dbReference>
<name>A0ABS8AYV6_9BACT</name>
<accession>A0ABS8AYV6</accession>
<sequence length="105" mass="11916">MTKPSPEKSPIQLFDLLLDMLLSDEMPETEVARRLKPYIQASRKEPERLGRRFLITQGSYFTLTATFEKPSFGLYQVTARLNSQAFAQIKTYALALPKEFATGAV</sequence>
<reference evidence="1" key="1">
    <citation type="submission" date="2021-10" db="EMBL/GenBank/DDBJ databases">
        <authorList>
            <person name="Dean J.D."/>
            <person name="Kim M.K."/>
            <person name="Newey C.N."/>
            <person name="Stoker T.S."/>
            <person name="Thompson D.W."/>
            <person name="Grose J.H."/>
        </authorList>
    </citation>
    <scope>NUCLEOTIDE SEQUENCE</scope>
    <source>
        <strain evidence="1">BT178</strain>
    </source>
</reference>
<protein>
    <submittedName>
        <fullName evidence="1">Uncharacterized protein</fullName>
    </submittedName>
</protein>
<comment type="caution">
    <text evidence="1">The sequence shown here is derived from an EMBL/GenBank/DDBJ whole genome shotgun (WGS) entry which is preliminary data.</text>
</comment>
<proteinExistence type="predicted"/>
<dbReference type="Proteomes" id="UP001165296">
    <property type="component" value="Unassembled WGS sequence"/>
</dbReference>
<dbReference type="RefSeq" id="WP_226180424.1">
    <property type="nucleotide sequence ID" value="NZ_JAJADR010000013.1"/>
</dbReference>
<gene>
    <name evidence="1" type="ORF">LGH74_23620</name>
</gene>
<evidence type="ECO:0000313" key="1">
    <source>
        <dbReference type="EMBL" id="MCB2410996.1"/>
    </source>
</evidence>
<organism evidence="1 2">
    <name type="scientific">Hymenobacter lucidus</name>
    <dbReference type="NCBI Taxonomy" id="2880930"/>
    <lineage>
        <taxon>Bacteria</taxon>
        <taxon>Pseudomonadati</taxon>
        <taxon>Bacteroidota</taxon>
        <taxon>Cytophagia</taxon>
        <taxon>Cytophagales</taxon>
        <taxon>Hymenobacteraceae</taxon>
        <taxon>Hymenobacter</taxon>
    </lineage>
</organism>
<evidence type="ECO:0000313" key="2">
    <source>
        <dbReference type="Proteomes" id="UP001165296"/>
    </source>
</evidence>